<reference evidence="1 2" key="1">
    <citation type="submission" date="2015-01" db="EMBL/GenBank/DDBJ databases">
        <title>Lifestyle Evolution in Cyanobacterial Symbionts of Sponges.</title>
        <authorList>
            <person name="Burgsdorf I."/>
            <person name="Slaby B.M."/>
            <person name="Handley K.M."/>
            <person name="Haber M."/>
            <person name="Blom J."/>
            <person name="Marshall C.W."/>
            <person name="Gilbert J.A."/>
            <person name="Hentschel U."/>
            <person name="Steindler L."/>
        </authorList>
    </citation>
    <scope>NUCLEOTIDE SEQUENCE [LARGE SCALE GENOMIC DNA]</scope>
    <source>
        <strain evidence="1">142</strain>
    </source>
</reference>
<comment type="caution">
    <text evidence="1">The sequence shown here is derived from an EMBL/GenBank/DDBJ whole genome shotgun (WGS) entry which is preliminary data.</text>
</comment>
<proteinExistence type="predicted"/>
<evidence type="ECO:0000313" key="2">
    <source>
        <dbReference type="Proteomes" id="UP000035054"/>
    </source>
</evidence>
<organism evidence="1 2">
    <name type="scientific">Candidatus Synechococcus spongiarum 142</name>
    <dbReference type="NCBI Taxonomy" id="1608213"/>
    <lineage>
        <taxon>Bacteria</taxon>
        <taxon>Bacillati</taxon>
        <taxon>Cyanobacteriota</taxon>
        <taxon>Cyanophyceae</taxon>
        <taxon>Synechococcales</taxon>
        <taxon>Synechococcaceae</taxon>
        <taxon>Synechococcus</taxon>
    </lineage>
</organism>
<accession>A0A6N3XAM5</accession>
<dbReference type="EMBL" id="JXUO01000219">
    <property type="protein sequence ID" value="KKZ13626.1"/>
    <property type="molecule type" value="Genomic_DNA"/>
</dbReference>
<sequence length="74" mass="8146">MKAKAIFLRDSLATAKEYSFSQGKSPLFRNLVNPLPREKKLTAGLGLIGRVFLMQPVSLLVLSQEVIPHKPASP</sequence>
<name>A0A6N3XAM5_9SYNE</name>
<dbReference type="AlphaFoldDB" id="A0A6N3XAM5"/>
<gene>
    <name evidence="1" type="ORF">TH68_06570</name>
</gene>
<protein>
    <submittedName>
        <fullName evidence="1">Uncharacterized protein</fullName>
    </submittedName>
</protein>
<dbReference type="Proteomes" id="UP000035054">
    <property type="component" value="Unassembled WGS sequence"/>
</dbReference>
<evidence type="ECO:0000313" key="1">
    <source>
        <dbReference type="EMBL" id="KKZ13626.1"/>
    </source>
</evidence>